<proteinExistence type="predicted"/>
<name>A0A2P6PNJ5_ROSCH</name>
<dbReference type="Proteomes" id="UP000238479">
    <property type="component" value="Chromosome 6"/>
</dbReference>
<evidence type="ECO:0000313" key="1">
    <source>
        <dbReference type="EMBL" id="PRQ23513.1"/>
    </source>
</evidence>
<dbReference type="Gramene" id="PRQ23513">
    <property type="protein sequence ID" value="PRQ23513"/>
    <property type="gene ID" value="RchiOBHm_Chr6g0262201"/>
</dbReference>
<gene>
    <name evidence="1" type="ORF">RchiOBHm_Chr6g0262201</name>
</gene>
<protein>
    <submittedName>
        <fullName evidence="1">Uncharacterized protein</fullName>
    </submittedName>
</protein>
<accession>A0A2P6PNJ5</accession>
<dbReference type="EMBL" id="PDCK01000044">
    <property type="protein sequence ID" value="PRQ23513.1"/>
    <property type="molecule type" value="Genomic_DNA"/>
</dbReference>
<sequence length="126" mass="13435">MKKGGLRVLLFKLCNQVCLGGLLPGLGCPPLVTEGMASGFFRLMLGIQAPLLGETNSLALGFLRLMLGLHAPLLGETNGDPGSDKKSSLDSAALAMLFDLKTQVRLSLVDYNSIYHAAYSCISMIY</sequence>
<evidence type="ECO:0000313" key="2">
    <source>
        <dbReference type="Proteomes" id="UP000238479"/>
    </source>
</evidence>
<dbReference type="AlphaFoldDB" id="A0A2P6PNJ5"/>
<comment type="caution">
    <text evidence="1">The sequence shown here is derived from an EMBL/GenBank/DDBJ whole genome shotgun (WGS) entry which is preliminary data.</text>
</comment>
<keyword evidence="2" id="KW-1185">Reference proteome</keyword>
<reference evidence="1 2" key="1">
    <citation type="journal article" date="2018" name="Nat. Genet.">
        <title>The Rosa genome provides new insights in the design of modern roses.</title>
        <authorList>
            <person name="Bendahmane M."/>
        </authorList>
    </citation>
    <scope>NUCLEOTIDE SEQUENCE [LARGE SCALE GENOMIC DNA]</scope>
    <source>
        <strain evidence="2">cv. Old Blush</strain>
    </source>
</reference>
<organism evidence="1 2">
    <name type="scientific">Rosa chinensis</name>
    <name type="common">China rose</name>
    <dbReference type="NCBI Taxonomy" id="74649"/>
    <lineage>
        <taxon>Eukaryota</taxon>
        <taxon>Viridiplantae</taxon>
        <taxon>Streptophyta</taxon>
        <taxon>Embryophyta</taxon>
        <taxon>Tracheophyta</taxon>
        <taxon>Spermatophyta</taxon>
        <taxon>Magnoliopsida</taxon>
        <taxon>eudicotyledons</taxon>
        <taxon>Gunneridae</taxon>
        <taxon>Pentapetalae</taxon>
        <taxon>rosids</taxon>
        <taxon>fabids</taxon>
        <taxon>Rosales</taxon>
        <taxon>Rosaceae</taxon>
        <taxon>Rosoideae</taxon>
        <taxon>Rosoideae incertae sedis</taxon>
        <taxon>Rosa</taxon>
    </lineage>
</organism>